<dbReference type="RefSeq" id="WP_037270423.1">
    <property type="nucleotide sequence ID" value="NZ_QHKI01000008.1"/>
</dbReference>
<sequence length="102" mass="10849">MHAQLTFFDGPLTPEQIAAANYAGCKRIGPVLSSFNVQTYVLQRPDGSTVVINIADSEQTLLDAQKAVLSTELLPDEDPALLPGADRVELYPVLAAPQGALT</sequence>
<name>A0A428ZF14_KIBAR</name>
<protein>
    <submittedName>
        <fullName evidence="1">Uncharacterized protein</fullName>
    </submittedName>
</protein>
<organism evidence="1 2">
    <name type="scientific">Kibdelosporangium aridum</name>
    <dbReference type="NCBI Taxonomy" id="2030"/>
    <lineage>
        <taxon>Bacteria</taxon>
        <taxon>Bacillati</taxon>
        <taxon>Actinomycetota</taxon>
        <taxon>Actinomycetes</taxon>
        <taxon>Pseudonocardiales</taxon>
        <taxon>Pseudonocardiaceae</taxon>
        <taxon>Kibdelosporangium</taxon>
    </lineage>
</organism>
<accession>A0A428ZF14</accession>
<comment type="caution">
    <text evidence="1">The sequence shown here is derived from an EMBL/GenBank/DDBJ whole genome shotgun (WGS) entry which is preliminary data.</text>
</comment>
<dbReference type="OrthoDB" id="4552724at2"/>
<reference evidence="1 2" key="1">
    <citation type="submission" date="2018-05" db="EMBL/GenBank/DDBJ databases">
        <title>Evolution of GPA BGCs.</title>
        <authorList>
            <person name="Waglechner N."/>
            <person name="Wright G.D."/>
        </authorList>
    </citation>
    <scope>NUCLEOTIDE SEQUENCE [LARGE SCALE GENOMIC DNA]</scope>
    <source>
        <strain evidence="1 2">A82846</strain>
    </source>
</reference>
<gene>
    <name evidence="1" type="ORF">DMH04_13005</name>
</gene>
<dbReference type="EMBL" id="QHKI01000008">
    <property type="protein sequence ID" value="RSM86693.1"/>
    <property type="molecule type" value="Genomic_DNA"/>
</dbReference>
<evidence type="ECO:0000313" key="1">
    <source>
        <dbReference type="EMBL" id="RSM86693.1"/>
    </source>
</evidence>
<evidence type="ECO:0000313" key="2">
    <source>
        <dbReference type="Proteomes" id="UP000287547"/>
    </source>
</evidence>
<dbReference type="AlphaFoldDB" id="A0A428ZF14"/>
<dbReference type="Proteomes" id="UP000287547">
    <property type="component" value="Unassembled WGS sequence"/>
</dbReference>
<proteinExistence type="predicted"/>